<dbReference type="GO" id="GO:0005737">
    <property type="term" value="C:cytoplasm"/>
    <property type="evidence" value="ECO:0007669"/>
    <property type="project" value="UniProtKB-SubCell"/>
</dbReference>
<organism evidence="18 19">
    <name type="scientific">Candidatus Jorgensenbacteria bacterium GW2011_GWA2_45_9</name>
    <dbReference type="NCBI Taxonomy" id="1618663"/>
    <lineage>
        <taxon>Bacteria</taxon>
        <taxon>Candidatus Joergenseniibacteriota</taxon>
    </lineage>
</organism>
<evidence type="ECO:0000256" key="7">
    <source>
        <dbReference type="ARBA" id="ARBA00022723"/>
    </source>
</evidence>
<evidence type="ECO:0000256" key="2">
    <source>
        <dbReference type="ARBA" id="ARBA00004496"/>
    </source>
</evidence>
<comment type="similarity">
    <text evidence="3 15">Belongs to the class-I aminoacyl-tRNA synthetase family. IleS type 2 subfamily.</text>
</comment>
<comment type="subcellular location">
    <subcellularLocation>
        <location evidence="2 15">Cytoplasm</location>
    </subcellularLocation>
</comment>
<evidence type="ECO:0000256" key="12">
    <source>
        <dbReference type="ARBA" id="ARBA00023146"/>
    </source>
</evidence>
<evidence type="ECO:0000256" key="6">
    <source>
        <dbReference type="ARBA" id="ARBA00022598"/>
    </source>
</evidence>
<evidence type="ECO:0000256" key="5">
    <source>
        <dbReference type="ARBA" id="ARBA00022490"/>
    </source>
</evidence>
<keyword evidence="7 15" id="KW-0479">Metal-binding</keyword>
<dbReference type="Pfam" id="PF00300">
    <property type="entry name" value="His_Phos_1"/>
    <property type="match status" value="1"/>
</dbReference>
<dbReference type="GO" id="GO:0002161">
    <property type="term" value="F:aminoacyl-tRNA deacylase activity"/>
    <property type="evidence" value="ECO:0007669"/>
    <property type="project" value="InterPro"/>
</dbReference>
<feature type="short sequence motif" description="'KMSKS' region" evidence="15">
    <location>
        <begin position="796"/>
        <end position="800"/>
    </location>
</feature>
<dbReference type="Pfam" id="PF19302">
    <property type="entry name" value="DUF5915"/>
    <property type="match status" value="1"/>
</dbReference>
<comment type="caution">
    <text evidence="18">The sequence shown here is derived from an EMBL/GenBank/DDBJ whole genome shotgun (WGS) entry which is preliminary data.</text>
</comment>
<feature type="domain" description="Aminoacyl-tRNA synthetase class Ia" evidence="16">
    <location>
        <begin position="696"/>
        <end position="826"/>
    </location>
</feature>
<evidence type="ECO:0000256" key="1">
    <source>
        <dbReference type="ARBA" id="ARBA00001947"/>
    </source>
</evidence>
<dbReference type="GO" id="GO:0008270">
    <property type="term" value="F:zinc ion binding"/>
    <property type="evidence" value="ECO:0007669"/>
    <property type="project" value="UniProtKB-UniRule"/>
</dbReference>
<dbReference type="InterPro" id="IPR002300">
    <property type="entry name" value="aa-tRNA-synth_Ia"/>
</dbReference>
<gene>
    <name evidence="15" type="primary">ileS</name>
    <name evidence="18" type="ORF">UX22_C0020G0002</name>
</gene>
<dbReference type="PANTHER" id="PTHR42780">
    <property type="entry name" value="SOLEUCYL-TRNA SYNTHETASE"/>
    <property type="match status" value="1"/>
</dbReference>
<evidence type="ECO:0000256" key="3">
    <source>
        <dbReference type="ARBA" id="ARBA00007078"/>
    </source>
</evidence>
<keyword evidence="8 15" id="KW-0547">Nucleotide-binding</keyword>
<evidence type="ECO:0000256" key="15">
    <source>
        <dbReference type="HAMAP-Rule" id="MF_02003"/>
    </source>
</evidence>
<feature type="domain" description="Methionyl/Valyl/Leucyl/Isoleucyl-tRNA synthetase anticodon-binding" evidence="17">
    <location>
        <begin position="880"/>
        <end position="1028"/>
    </location>
</feature>
<dbReference type="PANTHER" id="PTHR42780:SF1">
    <property type="entry name" value="ISOLEUCINE--TRNA LIGASE, CYTOPLASMIC"/>
    <property type="match status" value="1"/>
</dbReference>
<dbReference type="InterPro" id="IPR009080">
    <property type="entry name" value="tRNAsynth_Ia_anticodon-bd"/>
</dbReference>
<dbReference type="GO" id="GO:0004822">
    <property type="term" value="F:isoleucine-tRNA ligase activity"/>
    <property type="evidence" value="ECO:0007669"/>
    <property type="project" value="UniProtKB-UniRule"/>
</dbReference>
<dbReference type="InterPro" id="IPR014729">
    <property type="entry name" value="Rossmann-like_a/b/a_fold"/>
</dbReference>
<dbReference type="SUPFAM" id="SSF52374">
    <property type="entry name" value="Nucleotidylyl transferase"/>
    <property type="match status" value="1"/>
</dbReference>
<name>A0A0G1QA24_9BACT</name>
<dbReference type="SUPFAM" id="SSF53254">
    <property type="entry name" value="Phosphoglycerate mutase-like"/>
    <property type="match status" value="1"/>
</dbReference>
<dbReference type="PRINTS" id="PR00984">
    <property type="entry name" value="TRNASYNTHILE"/>
</dbReference>
<keyword evidence="12 15" id="KW-0030">Aminoacyl-tRNA synthetase</keyword>
<evidence type="ECO:0000256" key="13">
    <source>
        <dbReference type="ARBA" id="ARBA00025217"/>
    </source>
</evidence>
<dbReference type="HAMAP" id="MF_02003">
    <property type="entry name" value="Ile_tRNA_synth_type2"/>
    <property type="match status" value="1"/>
</dbReference>
<evidence type="ECO:0000259" key="16">
    <source>
        <dbReference type="Pfam" id="PF00133"/>
    </source>
</evidence>
<feature type="domain" description="Aminoacyl-tRNA synthetase class Ia" evidence="16">
    <location>
        <begin position="17"/>
        <end position="493"/>
    </location>
</feature>
<protein>
    <recommendedName>
        <fullName evidence="15">Isoleucine--tRNA ligase</fullName>
        <ecNumber evidence="15">6.1.1.5</ecNumber>
    </recommendedName>
    <alternativeName>
        <fullName evidence="15">Isoleucyl-tRNA synthetase</fullName>
        <shortName evidence="15">IleRS</shortName>
    </alternativeName>
</protein>
<comment type="catalytic activity">
    <reaction evidence="14 15">
        <text>tRNA(Ile) + L-isoleucine + ATP = L-isoleucyl-tRNA(Ile) + AMP + diphosphate</text>
        <dbReference type="Rhea" id="RHEA:11060"/>
        <dbReference type="Rhea" id="RHEA-COMP:9666"/>
        <dbReference type="Rhea" id="RHEA-COMP:9695"/>
        <dbReference type="ChEBI" id="CHEBI:30616"/>
        <dbReference type="ChEBI" id="CHEBI:33019"/>
        <dbReference type="ChEBI" id="CHEBI:58045"/>
        <dbReference type="ChEBI" id="CHEBI:78442"/>
        <dbReference type="ChEBI" id="CHEBI:78528"/>
        <dbReference type="ChEBI" id="CHEBI:456215"/>
        <dbReference type="EC" id="6.1.1.5"/>
    </reaction>
</comment>
<dbReference type="AlphaFoldDB" id="A0A0G1QA24"/>
<dbReference type="SUPFAM" id="SSF50677">
    <property type="entry name" value="ValRS/IleRS/LeuRS editing domain"/>
    <property type="match status" value="1"/>
</dbReference>
<evidence type="ECO:0000256" key="9">
    <source>
        <dbReference type="ARBA" id="ARBA00022833"/>
    </source>
</evidence>
<dbReference type="InterPro" id="IPR013078">
    <property type="entry name" value="His_Pase_superF_clade-1"/>
</dbReference>
<dbReference type="Gene3D" id="3.40.50.620">
    <property type="entry name" value="HUPs"/>
    <property type="match status" value="3"/>
</dbReference>
<evidence type="ECO:0000256" key="10">
    <source>
        <dbReference type="ARBA" id="ARBA00022840"/>
    </source>
</evidence>
<dbReference type="CDD" id="cd07067">
    <property type="entry name" value="HP_PGM_like"/>
    <property type="match status" value="1"/>
</dbReference>
<comment type="domain">
    <text evidence="15">IleRS has two distinct active sites: one for aminoacylation and one for editing. The misactivated valine is translocated from the active site to the editing site, which sterically excludes the correctly activated isoleucine. The single editing site contains two valyl binding pockets, one specific for each substrate (Val-AMP or Val-tRNA(Ile)).</text>
</comment>
<dbReference type="Gene3D" id="1.10.730.10">
    <property type="entry name" value="Isoleucyl-tRNA Synthetase, Domain 1"/>
    <property type="match status" value="1"/>
</dbReference>
<comment type="cofactor">
    <cofactor evidence="1 15">
        <name>Zn(2+)</name>
        <dbReference type="ChEBI" id="CHEBI:29105"/>
    </cofactor>
</comment>
<accession>A0A0G1QA24</accession>
<proteinExistence type="inferred from homology"/>
<evidence type="ECO:0000256" key="11">
    <source>
        <dbReference type="ARBA" id="ARBA00022917"/>
    </source>
</evidence>
<reference evidence="18 19" key="1">
    <citation type="journal article" date="2015" name="Nature">
        <title>rRNA introns, odd ribosomes, and small enigmatic genomes across a large radiation of phyla.</title>
        <authorList>
            <person name="Brown C.T."/>
            <person name="Hug L.A."/>
            <person name="Thomas B.C."/>
            <person name="Sharon I."/>
            <person name="Castelle C.J."/>
            <person name="Singh A."/>
            <person name="Wilkins M.J."/>
            <person name="Williams K.H."/>
            <person name="Banfield J.F."/>
        </authorList>
    </citation>
    <scope>NUCLEOTIDE SEQUENCE [LARGE SCALE GENOMIC DNA]</scope>
</reference>
<dbReference type="InterPro" id="IPR023586">
    <property type="entry name" value="Ile-tRNA-ligase_type2"/>
</dbReference>
<dbReference type="Gene3D" id="3.90.740.10">
    <property type="entry name" value="Valyl/Leucyl/Isoleucyl-tRNA synthetase, editing domain"/>
    <property type="match status" value="1"/>
</dbReference>
<feature type="binding site" evidence="15">
    <location>
        <position position="799"/>
    </location>
    <ligand>
        <name>ATP</name>
        <dbReference type="ChEBI" id="CHEBI:30616"/>
    </ligand>
</feature>
<dbReference type="GO" id="GO:0006428">
    <property type="term" value="P:isoleucyl-tRNA aminoacylation"/>
    <property type="evidence" value="ECO:0007669"/>
    <property type="project" value="UniProtKB-UniRule"/>
</dbReference>
<dbReference type="Pfam" id="PF08264">
    <property type="entry name" value="Anticodon_1"/>
    <property type="match status" value="1"/>
</dbReference>
<feature type="short sequence motif" description="'HIGH' region" evidence="15">
    <location>
        <begin position="47"/>
        <end position="57"/>
    </location>
</feature>
<evidence type="ECO:0000313" key="19">
    <source>
        <dbReference type="Proteomes" id="UP000034727"/>
    </source>
</evidence>
<keyword evidence="10 15" id="KW-0067">ATP-binding</keyword>
<sequence length="1167" mass="134954">MLKNITKFSLPEIEEKVLEFWRSGRIFEKSLAKNSKRKKFIFFEGPPTANGRPGIHHILARAFKDIIPRYKTMRGFFVPRRGGWDTHGLPVEIEVEKQLGFSSKKDIEKFGIAEFNAKCRESVWTYKDEWEKLTRRMGFWLNLQDPYVTYKNSYMETLWWILKRAWDKKLLYKGHKVVPWCPRCGTALSSHELALGYKETEDRAVYIKFRINSDSSDWKDTSILSWTTTPWTLPGNVALAVGDNIDYVGVQIDGAKEFLILSKNAVRSVLAGHSVDVVHKYKGRDLVGLKYEPLFDIPFFKESKTAYGVYPADFVATEDGAGVVHTAVMYGEDDYNLGMKVGLPAVHTVDEQGKFVSGVRDFSGMKAKDQKTEALIIDALKNSGNLFSENKYKHEYPFCWRCGSALLYYARNSWFVEMSSLRSRLMSENQKINWVPEHLKSGRFGEWLREVKDWAISRERFWGTPLPIWECGQCKNTKVIGGVVEFERALGKSSNKYVFMRHGEAENITRHLINCHPEPEKLPLTLRGRVQVEKSVKAMKREKIDVIFASDIMRTKQTAEIVAEKLGVKETHFDPRIREFDFGDFNGKKYEDYAKYYGSRAEKFAKRTPNGENHTDLRKRAYEFLRDIELKYKNKTILVITHDGVVYMLHSIAKGWSDDAQLSEKEKRGVDYVRPAGFEKEEIKNVPRDPTGAFDMHRPYIDKIKFKCDSCGGEMKRVEEVADVWFDSGAMPFAQARYPFSKKSTLQYPADYISEGIDQTRGWFYTLLAVSSILGMKAPYKNVISLGLLLDKNGQKMSKSKGNTINPWDMISKYGIDAVRWYFFTLNQPGESKRFDEEELAKVSRRMFSLLYNSFAFFNLYADKEQHADNISPQKLSTLDFWILARLSEVVLRATKALDSYDVVNSARAIEELVDDVSRWYIRRSRRRLQHPENKEDYRTVSVVLRSVLSEIARLIAPFSPFFADALYLSLPHKKESVHLESWPTPNKFYLSRIGNTYLSKMREARDIASMALAKRAETGMKIRQPLKSATVKKDASIKLSPSDNEFIEILKEEINVKEIIFDSAAEETVQLDTKITNELREEGIVRELIRTIQGLRQDAGFRMGDEVVLYLYIDDGLKLIINRNIDKLKTDVSARTINFARTEKFDIELETKLDEYKVWIGIKRER</sequence>
<keyword evidence="6 15" id="KW-0436">Ligase</keyword>
<evidence type="ECO:0000256" key="4">
    <source>
        <dbReference type="ARBA" id="ARBA00011245"/>
    </source>
</evidence>
<dbReference type="Proteomes" id="UP000034727">
    <property type="component" value="Unassembled WGS sequence"/>
</dbReference>
<dbReference type="EMBL" id="LCLJ01000020">
    <property type="protein sequence ID" value="KKU14583.1"/>
    <property type="molecule type" value="Genomic_DNA"/>
</dbReference>
<dbReference type="InterPro" id="IPR029033">
    <property type="entry name" value="His_PPase_superfam"/>
</dbReference>
<dbReference type="Gene3D" id="3.40.50.1240">
    <property type="entry name" value="Phosphoglycerate mutase-like"/>
    <property type="match status" value="1"/>
</dbReference>
<comment type="subunit">
    <text evidence="4 15">Monomer.</text>
</comment>
<dbReference type="Pfam" id="PF00133">
    <property type="entry name" value="tRNA-synt_1"/>
    <property type="match status" value="2"/>
</dbReference>
<dbReference type="InterPro" id="IPR002301">
    <property type="entry name" value="Ile-tRNA-ligase"/>
</dbReference>
<dbReference type="SUPFAM" id="SSF47323">
    <property type="entry name" value="Anticodon-binding domain of a subclass of class I aminoacyl-tRNA synthetases"/>
    <property type="match status" value="1"/>
</dbReference>
<keyword evidence="9 15" id="KW-0862">Zinc</keyword>
<dbReference type="InterPro" id="IPR013155">
    <property type="entry name" value="M/V/L/I-tRNA-synth_anticd-bd"/>
</dbReference>
<dbReference type="FunFam" id="3.40.50.620:FF:000063">
    <property type="entry name" value="Isoleucine--tRNA ligase"/>
    <property type="match status" value="1"/>
</dbReference>
<evidence type="ECO:0000256" key="8">
    <source>
        <dbReference type="ARBA" id="ARBA00022741"/>
    </source>
</evidence>
<evidence type="ECO:0000313" key="18">
    <source>
        <dbReference type="EMBL" id="KKU14583.1"/>
    </source>
</evidence>
<dbReference type="EC" id="6.1.1.5" evidence="15"/>
<dbReference type="InterPro" id="IPR009008">
    <property type="entry name" value="Val/Leu/Ile-tRNA-synth_edit"/>
</dbReference>
<dbReference type="PATRIC" id="fig|1618663.3.peg.479"/>
<keyword evidence="11 15" id="KW-0648">Protein biosynthesis</keyword>
<evidence type="ECO:0000256" key="14">
    <source>
        <dbReference type="ARBA" id="ARBA00048359"/>
    </source>
</evidence>
<comment type="function">
    <text evidence="13 15">Catalyzes the attachment of isoleucine to tRNA(Ile). As IleRS can inadvertently accommodate and process structurally similar amino acids such as valine, to avoid such errors it has two additional distinct tRNA(Ile)-dependent editing activities. One activity is designated as 'pretransfer' editing and involves the hydrolysis of activated Val-AMP. The other activity is designated 'posttransfer' editing and involves deacylation of mischarged Val-tRNA(Ile).</text>
</comment>
<evidence type="ECO:0000259" key="17">
    <source>
        <dbReference type="Pfam" id="PF08264"/>
    </source>
</evidence>
<dbReference type="GO" id="GO:0005524">
    <property type="term" value="F:ATP binding"/>
    <property type="evidence" value="ECO:0007669"/>
    <property type="project" value="UniProtKB-UniRule"/>
</dbReference>
<keyword evidence="5 15" id="KW-0963">Cytoplasm</keyword>